<name>A0A8X8A5T0_POPTO</name>
<keyword evidence="2" id="KW-1185">Reference proteome</keyword>
<evidence type="ECO:0000313" key="2">
    <source>
        <dbReference type="Proteomes" id="UP000886885"/>
    </source>
</evidence>
<dbReference type="AlphaFoldDB" id="A0A8X8A5T0"/>
<accession>A0A8X8A5T0</accession>
<evidence type="ECO:0000313" key="1">
    <source>
        <dbReference type="EMBL" id="KAG6780522.1"/>
    </source>
</evidence>
<reference evidence="1" key="1">
    <citation type="journal article" date="2020" name="bioRxiv">
        <title>Hybrid origin of Populus tomentosa Carr. identified through genome sequencing and phylogenomic analysis.</title>
        <authorList>
            <person name="An X."/>
            <person name="Gao K."/>
            <person name="Chen Z."/>
            <person name="Li J."/>
            <person name="Yang X."/>
            <person name="Yang X."/>
            <person name="Zhou J."/>
            <person name="Guo T."/>
            <person name="Zhao T."/>
            <person name="Huang S."/>
            <person name="Miao D."/>
            <person name="Khan W.U."/>
            <person name="Rao P."/>
            <person name="Ye M."/>
            <person name="Lei B."/>
            <person name="Liao W."/>
            <person name="Wang J."/>
            <person name="Ji L."/>
            <person name="Li Y."/>
            <person name="Guo B."/>
            <person name="Mustafa N.S."/>
            <person name="Li S."/>
            <person name="Yun Q."/>
            <person name="Keller S.R."/>
            <person name="Mao J."/>
            <person name="Zhang R."/>
            <person name="Strauss S.H."/>
        </authorList>
    </citation>
    <scope>NUCLEOTIDE SEQUENCE</scope>
    <source>
        <strain evidence="1">GM15</strain>
        <tissue evidence="1">Leaf</tissue>
    </source>
</reference>
<protein>
    <submittedName>
        <fullName evidence="1">Uncharacterized protein</fullName>
    </submittedName>
</protein>
<dbReference type="EMBL" id="JAAWWB010000006">
    <property type="protein sequence ID" value="KAG6780522.1"/>
    <property type="molecule type" value="Genomic_DNA"/>
</dbReference>
<sequence>MANQGHNITYNANELTGQAQVKKDDFLNQCEEGYQFTQDNSYTAQVSTFLQQAIYMPTTSLSFVDWNQPSKSNEDEKDAIEGEEFDVEISVYDKPKYANEIIVISVD</sequence>
<proteinExistence type="predicted"/>
<dbReference type="Proteomes" id="UP000886885">
    <property type="component" value="Chromosome 3D"/>
</dbReference>
<dbReference type="OrthoDB" id="1894923at2759"/>
<comment type="caution">
    <text evidence="1">The sequence shown here is derived from an EMBL/GenBank/DDBJ whole genome shotgun (WGS) entry which is preliminary data.</text>
</comment>
<gene>
    <name evidence="1" type="ORF">POTOM_013384</name>
</gene>
<organism evidence="1 2">
    <name type="scientific">Populus tomentosa</name>
    <name type="common">Chinese white poplar</name>
    <dbReference type="NCBI Taxonomy" id="118781"/>
    <lineage>
        <taxon>Eukaryota</taxon>
        <taxon>Viridiplantae</taxon>
        <taxon>Streptophyta</taxon>
        <taxon>Embryophyta</taxon>
        <taxon>Tracheophyta</taxon>
        <taxon>Spermatophyta</taxon>
        <taxon>Magnoliopsida</taxon>
        <taxon>eudicotyledons</taxon>
        <taxon>Gunneridae</taxon>
        <taxon>Pentapetalae</taxon>
        <taxon>rosids</taxon>
        <taxon>fabids</taxon>
        <taxon>Malpighiales</taxon>
        <taxon>Salicaceae</taxon>
        <taxon>Saliceae</taxon>
        <taxon>Populus</taxon>
    </lineage>
</organism>